<dbReference type="EMBL" id="SKBQ01000002">
    <property type="protein sequence ID" value="TPX14234.1"/>
    <property type="molecule type" value="Genomic_DNA"/>
</dbReference>
<feature type="compositionally biased region" description="Basic and acidic residues" evidence="1">
    <location>
        <begin position="125"/>
        <end position="143"/>
    </location>
</feature>
<feature type="domain" description="G-patch" evidence="2">
    <location>
        <begin position="87"/>
        <end position="135"/>
    </location>
</feature>
<feature type="region of interest" description="Disordered" evidence="1">
    <location>
        <begin position="125"/>
        <end position="240"/>
    </location>
</feature>
<feature type="compositionally biased region" description="Basic and acidic residues" evidence="1">
    <location>
        <begin position="197"/>
        <end position="210"/>
    </location>
</feature>
<feature type="compositionally biased region" description="Basic and acidic residues" evidence="1">
    <location>
        <begin position="48"/>
        <end position="75"/>
    </location>
</feature>
<dbReference type="InterPro" id="IPR000467">
    <property type="entry name" value="G_patch_dom"/>
</dbReference>
<dbReference type="FunCoup" id="A0A507B687">
    <property type="interactions" value="239"/>
</dbReference>
<dbReference type="AlphaFoldDB" id="A0A507B687"/>
<feature type="compositionally biased region" description="Acidic residues" evidence="1">
    <location>
        <begin position="211"/>
        <end position="220"/>
    </location>
</feature>
<organism evidence="3 4">
    <name type="scientific">Thyridium curvatum</name>
    <dbReference type="NCBI Taxonomy" id="1093900"/>
    <lineage>
        <taxon>Eukaryota</taxon>
        <taxon>Fungi</taxon>
        <taxon>Dikarya</taxon>
        <taxon>Ascomycota</taxon>
        <taxon>Pezizomycotina</taxon>
        <taxon>Sordariomycetes</taxon>
        <taxon>Sordariomycetidae</taxon>
        <taxon>Thyridiales</taxon>
        <taxon>Thyridiaceae</taxon>
        <taxon>Thyridium</taxon>
    </lineage>
</organism>
<accession>A0A507B687</accession>
<proteinExistence type="predicted"/>
<comment type="caution">
    <text evidence="3">The sequence shown here is derived from an EMBL/GenBank/DDBJ whole genome shotgun (WGS) entry which is preliminary data.</text>
</comment>
<dbReference type="PANTHER" id="PTHR21032">
    <property type="entry name" value="G PATCH DOMAIN-CONTAINING PROTEIN 11"/>
    <property type="match status" value="1"/>
</dbReference>
<name>A0A507B687_9PEZI</name>
<feature type="compositionally biased region" description="Basic and acidic residues" evidence="1">
    <location>
        <begin position="160"/>
        <end position="186"/>
    </location>
</feature>
<evidence type="ECO:0000259" key="2">
    <source>
        <dbReference type="PROSITE" id="PS50174"/>
    </source>
</evidence>
<dbReference type="RefSeq" id="XP_030995945.1">
    <property type="nucleotide sequence ID" value="XM_031140902.1"/>
</dbReference>
<dbReference type="SMART" id="SM00443">
    <property type="entry name" value="G_patch"/>
    <property type="match status" value="1"/>
</dbReference>
<evidence type="ECO:0000313" key="4">
    <source>
        <dbReference type="Proteomes" id="UP000319257"/>
    </source>
</evidence>
<dbReference type="OrthoDB" id="786951at2759"/>
<protein>
    <recommendedName>
        <fullName evidence="2">G-patch domain-containing protein</fullName>
    </recommendedName>
</protein>
<dbReference type="PANTHER" id="PTHR21032:SF0">
    <property type="entry name" value="G PATCH DOMAIN-CONTAINING PROTEIN 11"/>
    <property type="match status" value="1"/>
</dbReference>
<feature type="region of interest" description="Disordered" evidence="1">
    <location>
        <begin position="1"/>
        <end position="87"/>
    </location>
</feature>
<reference evidence="3 4" key="1">
    <citation type="submission" date="2019-06" db="EMBL/GenBank/DDBJ databases">
        <title>Draft genome sequence of the filamentous fungus Phialemoniopsis curvata isolated from diesel fuel.</title>
        <authorList>
            <person name="Varaljay V.A."/>
            <person name="Lyon W.J."/>
            <person name="Crouch A.L."/>
            <person name="Drake C.E."/>
            <person name="Hollomon J.M."/>
            <person name="Nadeau L.J."/>
            <person name="Nunn H.S."/>
            <person name="Stevenson B.S."/>
            <person name="Bojanowski C.L."/>
            <person name="Crookes-Goodson W.J."/>
        </authorList>
    </citation>
    <scope>NUCLEOTIDE SEQUENCE [LARGE SCALE GENOMIC DNA]</scope>
    <source>
        <strain evidence="3 4">D216</strain>
    </source>
</reference>
<evidence type="ECO:0000313" key="3">
    <source>
        <dbReference type="EMBL" id="TPX14234.1"/>
    </source>
</evidence>
<dbReference type="SMART" id="SM01173">
    <property type="entry name" value="DUF4187"/>
    <property type="match status" value="1"/>
</dbReference>
<dbReference type="GO" id="GO:0000776">
    <property type="term" value="C:kinetochore"/>
    <property type="evidence" value="ECO:0007669"/>
    <property type="project" value="TreeGrafter"/>
</dbReference>
<dbReference type="GO" id="GO:0003676">
    <property type="term" value="F:nucleic acid binding"/>
    <property type="evidence" value="ECO:0007669"/>
    <property type="project" value="InterPro"/>
</dbReference>
<evidence type="ECO:0000256" key="1">
    <source>
        <dbReference type="SAM" id="MobiDB-lite"/>
    </source>
</evidence>
<keyword evidence="4" id="KW-1185">Reference proteome</keyword>
<dbReference type="Pfam" id="PF01585">
    <property type="entry name" value="G-patch"/>
    <property type="match status" value="1"/>
</dbReference>
<dbReference type="STRING" id="1093900.A0A507B687"/>
<dbReference type="InterPro" id="IPR025239">
    <property type="entry name" value="DUF4187"/>
</dbReference>
<dbReference type="Proteomes" id="UP000319257">
    <property type="component" value="Unassembled WGS sequence"/>
</dbReference>
<gene>
    <name evidence="3" type="ORF">E0L32_000628</name>
</gene>
<sequence length="361" mass="40905">MSATKNPPGGASAAGADDEEDDYMTMTFGDDGGSAKKPETSLQRRQRERREAEARSRPKSKAELAADEAARRESALSRSLLSAPQATKSKGLAMMARMGFAPGSALGAPGNADARAEPLRLAVKEDRGGVGAEEERRRKFREEVGEEALEEAERRKKKMRIEDLDPAEFRDRVARERDAARKERQVHAAQKVAEGMAEQKERGEDGRETERSDDEVSGDEAQDRRKRQKKTKGGMSSRPLKSINVLWRGLVRAREEAERDRRMRYDLEQSLSRLPTYEDDLDDEDDKVAMGTSKTVVYATAEDLDEEDPELDEFNTLEPDEKLQRLVEFMRKEFHYCFWCKFTYPDETMEGCPGLTEDDHD</sequence>
<dbReference type="GeneID" id="41968075"/>
<dbReference type="PROSITE" id="PS50174">
    <property type="entry name" value="G_PATCH"/>
    <property type="match status" value="1"/>
</dbReference>
<dbReference type="InterPro" id="IPR039249">
    <property type="entry name" value="GPATCH11"/>
</dbReference>
<dbReference type="InParanoid" id="A0A507B687"/>
<dbReference type="Pfam" id="PF13821">
    <property type="entry name" value="DUF4187"/>
    <property type="match status" value="1"/>
</dbReference>